<protein>
    <recommendedName>
        <fullName evidence="1">Heparinase II/III-like C-terminal domain-containing protein</fullName>
    </recommendedName>
</protein>
<dbReference type="InterPro" id="IPR012480">
    <property type="entry name" value="Hepar_II_III_C"/>
</dbReference>
<feature type="non-terminal residue" evidence="2">
    <location>
        <position position="1"/>
    </location>
</feature>
<organism evidence="2">
    <name type="scientific">hydrothermal vent metagenome</name>
    <dbReference type="NCBI Taxonomy" id="652676"/>
    <lineage>
        <taxon>unclassified sequences</taxon>
        <taxon>metagenomes</taxon>
        <taxon>ecological metagenomes</taxon>
    </lineage>
</organism>
<reference evidence="2" key="1">
    <citation type="submission" date="2018-06" db="EMBL/GenBank/DDBJ databases">
        <authorList>
            <person name="Zhirakovskaya E."/>
        </authorList>
    </citation>
    <scope>NUCLEOTIDE SEQUENCE</scope>
</reference>
<dbReference type="Pfam" id="PF07940">
    <property type="entry name" value="Hepar_II_III_C"/>
    <property type="match status" value="1"/>
</dbReference>
<sequence length="152" mass="16743">APTFGPTAHRRAEDARGQLLECERQFILADAVNARYMRRLYLSAGGADLRGEEFLANLPQEVLAAAVWRFHLHPSIRASLARDKRSVILLAPNKEGWRFKSNCGALELDKSAYCGDGGAPVSTEQIIIRGARFKPQGGGLSVKWGLRRQDAV</sequence>
<dbReference type="GO" id="GO:0016829">
    <property type="term" value="F:lyase activity"/>
    <property type="evidence" value="ECO:0007669"/>
    <property type="project" value="InterPro"/>
</dbReference>
<name>A0A3B0S903_9ZZZZ</name>
<evidence type="ECO:0000313" key="2">
    <source>
        <dbReference type="EMBL" id="VAV92783.1"/>
    </source>
</evidence>
<proteinExistence type="predicted"/>
<dbReference type="AlphaFoldDB" id="A0A3B0S903"/>
<accession>A0A3B0S903</accession>
<gene>
    <name evidence="2" type="ORF">MNBD_ALPHA05-2117</name>
</gene>
<feature type="domain" description="Heparinase II/III-like C-terminal" evidence="1">
    <location>
        <begin position="29"/>
        <end position="132"/>
    </location>
</feature>
<dbReference type="EMBL" id="UOEH01000098">
    <property type="protein sequence ID" value="VAV92783.1"/>
    <property type="molecule type" value="Genomic_DNA"/>
</dbReference>
<evidence type="ECO:0000259" key="1">
    <source>
        <dbReference type="Pfam" id="PF07940"/>
    </source>
</evidence>